<proteinExistence type="predicted"/>
<accession>A0ABN8Z385</accession>
<dbReference type="Proteomes" id="UP001176941">
    <property type="component" value="Chromosome 28"/>
</dbReference>
<keyword evidence="2" id="KW-1185">Reference proteome</keyword>
<protein>
    <submittedName>
        <fullName evidence="1">Uncharacterized protein</fullName>
    </submittedName>
</protein>
<dbReference type="EMBL" id="OX459964">
    <property type="protein sequence ID" value="CAI9168293.1"/>
    <property type="molecule type" value="Genomic_DNA"/>
</dbReference>
<organism evidence="1 2">
    <name type="scientific">Rangifer tarandus platyrhynchus</name>
    <name type="common">Svalbard reindeer</name>
    <dbReference type="NCBI Taxonomy" id="3082113"/>
    <lineage>
        <taxon>Eukaryota</taxon>
        <taxon>Metazoa</taxon>
        <taxon>Chordata</taxon>
        <taxon>Craniata</taxon>
        <taxon>Vertebrata</taxon>
        <taxon>Euteleostomi</taxon>
        <taxon>Mammalia</taxon>
        <taxon>Eutheria</taxon>
        <taxon>Laurasiatheria</taxon>
        <taxon>Artiodactyla</taxon>
        <taxon>Ruminantia</taxon>
        <taxon>Pecora</taxon>
        <taxon>Cervidae</taxon>
        <taxon>Odocoileinae</taxon>
        <taxon>Rangifer</taxon>
    </lineage>
</organism>
<name>A0ABN8Z385_RANTA</name>
<evidence type="ECO:0000313" key="2">
    <source>
        <dbReference type="Proteomes" id="UP001176941"/>
    </source>
</evidence>
<gene>
    <name evidence="1" type="ORF">MRATA1EN1_LOCUS17255</name>
</gene>
<evidence type="ECO:0000313" key="1">
    <source>
        <dbReference type="EMBL" id="CAI9168293.1"/>
    </source>
</evidence>
<sequence>MPGKAGEPCHSQSVDLQKQGVSFKQNPIPGEELMAPGMFHSPPPTISLSPNLTLFSQGLPQRAHIWGPHPLLQAMVPLTPTSALRIHLSISGYTQSAAGVRLGEPGEQQKTGFRLFTGSSLEFL</sequence>
<reference evidence="1" key="1">
    <citation type="submission" date="2023-04" db="EMBL/GenBank/DDBJ databases">
        <authorList>
            <consortium name="ELIXIR-Norway"/>
        </authorList>
    </citation>
    <scope>NUCLEOTIDE SEQUENCE [LARGE SCALE GENOMIC DNA]</scope>
</reference>